<gene>
    <name evidence="1" type="ORF">J5837_03650</name>
</gene>
<protein>
    <submittedName>
        <fullName evidence="1">Uncharacterized protein</fullName>
    </submittedName>
</protein>
<evidence type="ECO:0000313" key="2">
    <source>
        <dbReference type="Proteomes" id="UP000673447"/>
    </source>
</evidence>
<accession>A0A940WZK1</accession>
<reference evidence="1" key="1">
    <citation type="journal article" date="2016" name="Int. J. Syst. Evol. Microbiol.">
        <title>Pseudoxanthomonas helianthi sp. nov., isolated from roots of Jerusalem artichoke (Helianthus tuberosus).</title>
        <authorList>
            <person name="Kittiwongwattana C."/>
            <person name="Thawai C."/>
        </authorList>
    </citation>
    <scope>NUCLEOTIDE SEQUENCE</scope>
    <source>
        <strain evidence="1">110414</strain>
    </source>
</reference>
<proteinExistence type="predicted"/>
<comment type="caution">
    <text evidence="1">The sequence shown here is derived from an EMBL/GenBank/DDBJ whole genome shotgun (WGS) entry which is preliminary data.</text>
</comment>
<dbReference type="AlphaFoldDB" id="A0A940WZK1"/>
<reference evidence="1" key="2">
    <citation type="submission" date="2021-03" db="EMBL/GenBank/DDBJ databases">
        <authorList>
            <person name="Cao W."/>
        </authorList>
    </citation>
    <scope>NUCLEOTIDE SEQUENCE</scope>
    <source>
        <strain evidence="1">110414</strain>
    </source>
</reference>
<dbReference type="Proteomes" id="UP000673447">
    <property type="component" value="Unassembled WGS sequence"/>
</dbReference>
<name>A0A940WZK1_9GAMM</name>
<dbReference type="EMBL" id="JAGKTC010000001">
    <property type="protein sequence ID" value="MBP3983510.1"/>
    <property type="molecule type" value="Genomic_DNA"/>
</dbReference>
<evidence type="ECO:0000313" key="1">
    <source>
        <dbReference type="EMBL" id="MBP3983510.1"/>
    </source>
</evidence>
<keyword evidence="2" id="KW-1185">Reference proteome</keyword>
<dbReference type="RefSeq" id="WP_210535351.1">
    <property type="nucleotide sequence ID" value="NZ_JAGKTC010000001.1"/>
</dbReference>
<organism evidence="1 2">
    <name type="scientific">Pseudoxanthomonas helianthi</name>
    <dbReference type="NCBI Taxonomy" id="1453541"/>
    <lineage>
        <taxon>Bacteria</taxon>
        <taxon>Pseudomonadati</taxon>
        <taxon>Pseudomonadota</taxon>
        <taxon>Gammaproteobacteria</taxon>
        <taxon>Lysobacterales</taxon>
        <taxon>Lysobacteraceae</taxon>
        <taxon>Pseudoxanthomonas</taxon>
    </lineage>
</organism>
<sequence>MRQLAGFPNESSYRDEPWFSLWSSLCHQGDVYPASFAAVPHIVDALALAPAKASMSYFLLPASIEIARVASGQTVPDELGLSYDEAMARIPALVALAARPGWETSIGTAALAAIAAATGNYPVATFLLEAEESDLLEATERLRSR</sequence>